<dbReference type="RefSeq" id="WP_252914767.1">
    <property type="nucleotide sequence ID" value="NZ_JAAAML010000001.1"/>
</dbReference>
<accession>A0ABT1CMP0</accession>
<evidence type="ECO:0000313" key="1">
    <source>
        <dbReference type="EMBL" id="MCO6407383.1"/>
    </source>
</evidence>
<keyword evidence="2" id="KW-1185">Reference proteome</keyword>
<dbReference type="Proteomes" id="UP001320715">
    <property type="component" value="Unassembled WGS sequence"/>
</dbReference>
<gene>
    <name evidence="1" type="ORF">GTW23_04280</name>
</gene>
<dbReference type="EMBL" id="JAAAML010000001">
    <property type="protein sequence ID" value="MCO6407383.1"/>
    <property type="molecule type" value="Genomic_DNA"/>
</dbReference>
<comment type="caution">
    <text evidence="1">The sequence shown here is derived from an EMBL/GenBank/DDBJ whole genome shotgun (WGS) entry which is preliminary data.</text>
</comment>
<name>A0ABT1CMP0_9HYPH</name>
<reference evidence="1 2" key="1">
    <citation type="submission" date="2020-01" db="EMBL/GenBank/DDBJ databases">
        <title>Genomes of bacteria type strains.</title>
        <authorList>
            <person name="Chen J."/>
            <person name="Zhu S."/>
            <person name="Yang J."/>
        </authorList>
    </citation>
    <scope>NUCLEOTIDE SEQUENCE [LARGE SCALE GENOMIC DNA]</scope>
    <source>
        <strain evidence="1 2">DSM 16655</strain>
    </source>
</reference>
<organism evidence="1 2">
    <name type="scientific">Hoeflea alexandrii</name>
    <dbReference type="NCBI Taxonomy" id="288436"/>
    <lineage>
        <taxon>Bacteria</taxon>
        <taxon>Pseudomonadati</taxon>
        <taxon>Pseudomonadota</taxon>
        <taxon>Alphaproteobacteria</taxon>
        <taxon>Hyphomicrobiales</taxon>
        <taxon>Rhizobiaceae</taxon>
        <taxon>Hoeflea</taxon>
    </lineage>
</organism>
<sequence>MSKVRAKFFVKQIINHHNGNPEADQAGEVVLGPVYDDANKDWSKWTPQGEIKMMITNPAALDAFELGGQYFVDFTPA</sequence>
<proteinExistence type="predicted"/>
<evidence type="ECO:0000313" key="2">
    <source>
        <dbReference type="Proteomes" id="UP001320715"/>
    </source>
</evidence>
<protein>
    <submittedName>
        <fullName evidence="1">Uncharacterized protein</fullName>
    </submittedName>
</protein>